<dbReference type="SUPFAM" id="SSF57863">
    <property type="entry name" value="ArfGap/RecO-like zinc finger"/>
    <property type="match status" value="1"/>
</dbReference>
<evidence type="ECO:0000313" key="3">
    <source>
        <dbReference type="EMBL" id="CAB4147987.1"/>
    </source>
</evidence>
<name>A0A6J5LT35_9CAUD</name>
<dbReference type="InterPro" id="IPR037278">
    <property type="entry name" value="ARFGAP/RecO"/>
</dbReference>
<proteinExistence type="predicted"/>
<organism evidence="2">
    <name type="scientific">uncultured Caudovirales phage</name>
    <dbReference type="NCBI Taxonomy" id="2100421"/>
    <lineage>
        <taxon>Viruses</taxon>
        <taxon>Duplodnaviria</taxon>
        <taxon>Heunggongvirae</taxon>
        <taxon>Uroviricota</taxon>
        <taxon>Caudoviricetes</taxon>
        <taxon>Peduoviridae</taxon>
        <taxon>Maltschvirus</taxon>
        <taxon>Maltschvirus maltsch</taxon>
    </lineage>
</organism>
<sequence>MPESAYERARKHSGSNDWGYGEKYNTAGEFNPRMSACTDCGEYKEPEELSLPAFGGILCRDCKHFNAQYQKQTEANPEIVERRSGGYPTI</sequence>
<accession>A0A6J5LT35</accession>
<evidence type="ECO:0000313" key="2">
    <source>
        <dbReference type="EMBL" id="CAB4137714.1"/>
    </source>
</evidence>
<reference evidence="2" key="1">
    <citation type="submission" date="2020-04" db="EMBL/GenBank/DDBJ databases">
        <authorList>
            <person name="Chiriac C."/>
            <person name="Salcher M."/>
            <person name="Ghai R."/>
            <person name="Kavagutti S V."/>
        </authorList>
    </citation>
    <scope>NUCLEOTIDE SEQUENCE</scope>
</reference>
<protein>
    <submittedName>
        <fullName evidence="2">Uncharacterized protein</fullName>
    </submittedName>
</protein>
<evidence type="ECO:0000256" key="1">
    <source>
        <dbReference type="SAM" id="MobiDB-lite"/>
    </source>
</evidence>
<feature type="region of interest" description="Disordered" evidence="1">
    <location>
        <begin position="1"/>
        <end position="21"/>
    </location>
</feature>
<dbReference type="EMBL" id="LR796338">
    <property type="protein sequence ID" value="CAB4137714.1"/>
    <property type="molecule type" value="Genomic_DNA"/>
</dbReference>
<gene>
    <name evidence="2" type="ORF">UFOVP325_70</name>
    <name evidence="3" type="ORF">UFOVP430_65</name>
</gene>
<dbReference type="EMBL" id="LR796481">
    <property type="protein sequence ID" value="CAB4147987.1"/>
    <property type="molecule type" value="Genomic_DNA"/>
</dbReference>